<protein>
    <submittedName>
        <fullName evidence="2">Glycosyl transferase family protein</fullName>
    </submittedName>
</protein>
<keyword evidence="1" id="KW-0472">Membrane</keyword>
<sequence length="468" mass="50720">MGVGGIVLVALDVAARETMLFAAIGFLIGGLDDLAVDLVFLTVWARRRLSPASIGDGDGTLAEYPVRAIPRRFAVFVPAWDEAAVIGAMLRTTLARFGAADYRIYVGAYPNDRATIDAVAAIAEQDARVRLVIGGVAGPTTKADCLNTLWHALQRDEADGPRAAAIVLHDAEDVVDAHELRIYDALLDRYAVVQLPVLPLIDRRARLVSGHYADEFSEAHTKNLVVRQALGAGLPLAGVGCAIACDALAAVAVARGGDPFDGGSLTEDYELGLMLSQRGATGVVARIREGAGTPLVAVRAYFPATLETAVRQKTRWMIGIALAGWDRLGWGRVRHWSEHWMRMRDRRAPLAMLVLGVAYVALLGWGASNLAHWLAGTPIPHVGPATALLLRVNAAVLLWRIVARVAFTTRDYGWREGLWSLPRMLVGNLIALLAVRRALWRYAAMLRGAHIRWDKTAHVFPDDVAIEP</sequence>
<feature type="transmembrane region" description="Helical" evidence="1">
    <location>
        <begin position="388"/>
        <end position="407"/>
    </location>
</feature>
<dbReference type="Gene3D" id="3.90.550.10">
    <property type="entry name" value="Spore Coat Polysaccharide Biosynthesis Protein SpsA, Chain A"/>
    <property type="match status" value="1"/>
</dbReference>
<feature type="transmembrane region" description="Helical" evidence="1">
    <location>
        <begin position="350"/>
        <end position="368"/>
    </location>
</feature>
<name>A0A4Q6XX69_9SPHN</name>
<dbReference type="NCBIfam" id="NF011307">
    <property type="entry name" value="PRK14716.1-5"/>
    <property type="match status" value="1"/>
</dbReference>
<reference evidence="2 3" key="1">
    <citation type="submission" date="2019-02" db="EMBL/GenBank/DDBJ databases">
        <authorList>
            <person name="Li Y."/>
        </authorList>
    </citation>
    <scope>NUCLEOTIDE SEQUENCE [LARGE SCALE GENOMIC DNA]</scope>
    <source>
        <strain evidence="2 3">3-7</strain>
    </source>
</reference>
<dbReference type="InterPro" id="IPR029044">
    <property type="entry name" value="Nucleotide-diphossugar_trans"/>
</dbReference>
<evidence type="ECO:0000313" key="3">
    <source>
        <dbReference type="Proteomes" id="UP000292085"/>
    </source>
</evidence>
<organism evidence="2 3">
    <name type="scientific">Sphingomonas populi</name>
    <dbReference type="NCBI Taxonomy" id="2484750"/>
    <lineage>
        <taxon>Bacteria</taxon>
        <taxon>Pseudomonadati</taxon>
        <taxon>Pseudomonadota</taxon>
        <taxon>Alphaproteobacteria</taxon>
        <taxon>Sphingomonadales</taxon>
        <taxon>Sphingomonadaceae</taxon>
        <taxon>Sphingomonas</taxon>
    </lineage>
</organism>
<comment type="caution">
    <text evidence="2">The sequence shown here is derived from an EMBL/GenBank/DDBJ whole genome shotgun (WGS) entry which is preliminary data.</text>
</comment>
<evidence type="ECO:0000313" key="2">
    <source>
        <dbReference type="EMBL" id="RZF65363.1"/>
    </source>
</evidence>
<proteinExistence type="predicted"/>
<dbReference type="AlphaFoldDB" id="A0A4Q6XX69"/>
<dbReference type="Proteomes" id="UP000292085">
    <property type="component" value="Unassembled WGS sequence"/>
</dbReference>
<keyword evidence="2" id="KW-0808">Transferase</keyword>
<dbReference type="GO" id="GO:0016740">
    <property type="term" value="F:transferase activity"/>
    <property type="evidence" value="ECO:0007669"/>
    <property type="project" value="UniProtKB-KW"/>
</dbReference>
<keyword evidence="1" id="KW-0812">Transmembrane</keyword>
<dbReference type="SUPFAM" id="SSF53448">
    <property type="entry name" value="Nucleotide-diphospho-sugar transferases"/>
    <property type="match status" value="1"/>
</dbReference>
<dbReference type="EMBL" id="SGIS01000007">
    <property type="protein sequence ID" value="RZF65363.1"/>
    <property type="molecule type" value="Genomic_DNA"/>
</dbReference>
<dbReference type="Pfam" id="PF13641">
    <property type="entry name" value="Glyco_tranf_2_3"/>
    <property type="match status" value="1"/>
</dbReference>
<keyword evidence="3" id="KW-1185">Reference proteome</keyword>
<keyword evidence="1" id="KW-1133">Transmembrane helix</keyword>
<accession>A0A4Q6XX69</accession>
<dbReference type="OrthoDB" id="5294733at2"/>
<feature type="transmembrane region" description="Helical" evidence="1">
    <location>
        <begin position="20"/>
        <end position="44"/>
    </location>
</feature>
<dbReference type="RefSeq" id="WP_130155895.1">
    <property type="nucleotide sequence ID" value="NZ_SGIS01000007.1"/>
</dbReference>
<gene>
    <name evidence="2" type="ORF">EWE75_06760</name>
</gene>
<evidence type="ECO:0000256" key="1">
    <source>
        <dbReference type="SAM" id="Phobius"/>
    </source>
</evidence>